<evidence type="ECO:0000256" key="3">
    <source>
        <dbReference type="ARBA" id="ARBA00022475"/>
    </source>
</evidence>
<keyword evidence="7 9" id="KW-0472">Membrane</keyword>
<feature type="domain" description="Tripartite ATP-independent periplasmic transporters DctQ component" evidence="10">
    <location>
        <begin position="23"/>
        <end position="152"/>
    </location>
</feature>
<comment type="function">
    <text evidence="9">Part of the tripartite ATP-independent periplasmic (TRAP) transport system.</text>
</comment>
<comment type="subcellular location">
    <subcellularLocation>
        <location evidence="1 9">Cell inner membrane</location>
        <topology evidence="1 9">Multi-pass membrane protein</topology>
    </subcellularLocation>
</comment>
<reference evidence="11 12" key="2">
    <citation type="submission" date="2024-06" db="EMBL/GenBank/DDBJ databases">
        <title>Thioclava kandeliae sp. nov. from a rhizosphere soil sample of Kandelia candel in a mangrove.</title>
        <authorList>
            <person name="Mu T."/>
        </authorList>
    </citation>
    <scope>NUCLEOTIDE SEQUENCE [LARGE SCALE GENOMIC DNA]</scope>
    <source>
        <strain evidence="11 12">CPCC 100088</strain>
    </source>
</reference>
<dbReference type="RefSeq" id="WP_350935261.1">
    <property type="nucleotide sequence ID" value="NZ_JAYWLC010000003.1"/>
</dbReference>
<evidence type="ECO:0000256" key="4">
    <source>
        <dbReference type="ARBA" id="ARBA00022519"/>
    </source>
</evidence>
<accession>A0ABV1SDY0</accession>
<evidence type="ECO:0000256" key="8">
    <source>
        <dbReference type="ARBA" id="ARBA00038436"/>
    </source>
</evidence>
<proteinExistence type="inferred from homology"/>
<evidence type="ECO:0000259" key="10">
    <source>
        <dbReference type="Pfam" id="PF04290"/>
    </source>
</evidence>
<comment type="similarity">
    <text evidence="8 9">Belongs to the TRAP transporter small permease family.</text>
</comment>
<keyword evidence="2 9" id="KW-0813">Transport</keyword>
<reference evidence="11 12" key="1">
    <citation type="submission" date="2024-01" db="EMBL/GenBank/DDBJ databases">
        <authorList>
            <person name="Deng Y."/>
            <person name="Su J."/>
        </authorList>
    </citation>
    <scope>NUCLEOTIDE SEQUENCE [LARGE SCALE GENOMIC DNA]</scope>
    <source>
        <strain evidence="11 12">CPCC 100088</strain>
    </source>
</reference>
<feature type="transmembrane region" description="Helical" evidence="9">
    <location>
        <begin position="12"/>
        <end position="35"/>
    </location>
</feature>
<dbReference type="Proteomes" id="UP001438953">
    <property type="component" value="Unassembled WGS sequence"/>
</dbReference>
<evidence type="ECO:0000313" key="12">
    <source>
        <dbReference type="Proteomes" id="UP001438953"/>
    </source>
</evidence>
<dbReference type="EMBL" id="JAYWLC010000003">
    <property type="protein sequence ID" value="MER5171101.1"/>
    <property type="molecule type" value="Genomic_DNA"/>
</dbReference>
<dbReference type="PANTHER" id="PTHR35011:SF2">
    <property type="entry name" value="2,3-DIKETO-L-GULONATE TRAP TRANSPORTER SMALL PERMEASE PROTEIN YIAM"/>
    <property type="match status" value="1"/>
</dbReference>
<feature type="transmembrane region" description="Helical" evidence="9">
    <location>
        <begin position="47"/>
        <end position="64"/>
    </location>
</feature>
<evidence type="ECO:0000256" key="9">
    <source>
        <dbReference type="RuleBase" id="RU369079"/>
    </source>
</evidence>
<keyword evidence="4 9" id="KW-0997">Cell inner membrane</keyword>
<organism evidence="11 12">
    <name type="scientific">Thioclava kandeliae</name>
    <dbReference type="NCBI Taxonomy" id="3070818"/>
    <lineage>
        <taxon>Bacteria</taxon>
        <taxon>Pseudomonadati</taxon>
        <taxon>Pseudomonadota</taxon>
        <taxon>Alphaproteobacteria</taxon>
        <taxon>Rhodobacterales</taxon>
        <taxon>Paracoccaceae</taxon>
        <taxon>Thioclava</taxon>
    </lineage>
</organism>
<feature type="transmembrane region" description="Helical" evidence="9">
    <location>
        <begin position="127"/>
        <end position="148"/>
    </location>
</feature>
<evidence type="ECO:0000256" key="5">
    <source>
        <dbReference type="ARBA" id="ARBA00022692"/>
    </source>
</evidence>
<dbReference type="Pfam" id="PF04290">
    <property type="entry name" value="DctQ"/>
    <property type="match status" value="1"/>
</dbReference>
<comment type="subunit">
    <text evidence="9">The complex comprises the extracytoplasmic solute receptor protein and the two transmembrane proteins.</text>
</comment>
<name>A0ABV1SDY0_9RHOB</name>
<evidence type="ECO:0000256" key="6">
    <source>
        <dbReference type="ARBA" id="ARBA00022989"/>
    </source>
</evidence>
<protein>
    <recommendedName>
        <fullName evidence="9">TRAP transporter small permease protein</fullName>
    </recommendedName>
</protein>
<keyword evidence="6 9" id="KW-1133">Transmembrane helix</keyword>
<dbReference type="InterPro" id="IPR007387">
    <property type="entry name" value="TRAP_DctQ"/>
</dbReference>
<sequence>MTRLITLFYRLLDLVLVALLSGMALMVFLNVVLRYGFNSGIAVSEELSRFFFVWLTFIGAVVAHHHHMHMGMETFVAALGRRGRMLMMGVAELLILGCAWVLFIGTWKQLPINMSMGAPVTGLSMAWVYGTGLFTAAMIALISGTRLLRLVTGRITEKEIAAFAGERHLIDEPLYEPEGDAK</sequence>
<evidence type="ECO:0000313" key="11">
    <source>
        <dbReference type="EMBL" id="MER5171101.1"/>
    </source>
</evidence>
<dbReference type="PANTHER" id="PTHR35011">
    <property type="entry name" value="2,3-DIKETO-L-GULONATE TRAP TRANSPORTER SMALL PERMEASE PROTEIN YIAM"/>
    <property type="match status" value="1"/>
</dbReference>
<keyword evidence="12" id="KW-1185">Reference proteome</keyword>
<dbReference type="InterPro" id="IPR055348">
    <property type="entry name" value="DctQ"/>
</dbReference>
<evidence type="ECO:0000256" key="2">
    <source>
        <dbReference type="ARBA" id="ARBA00022448"/>
    </source>
</evidence>
<evidence type="ECO:0000256" key="1">
    <source>
        <dbReference type="ARBA" id="ARBA00004429"/>
    </source>
</evidence>
<keyword evidence="5 9" id="KW-0812">Transmembrane</keyword>
<gene>
    <name evidence="11" type="ORF">VSX56_04865</name>
</gene>
<keyword evidence="3" id="KW-1003">Cell membrane</keyword>
<feature type="transmembrane region" description="Helical" evidence="9">
    <location>
        <begin position="85"/>
        <end position="107"/>
    </location>
</feature>
<comment type="caution">
    <text evidence="11">The sequence shown here is derived from an EMBL/GenBank/DDBJ whole genome shotgun (WGS) entry which is preliminary data.</text>
</comment>
<evidence type="ECO:0000256" key="7">
    <source>
        <dbReference type="ARBA" id="ARBA00023136"/>
    </source>
</evidence>